<feature type="transmembrane region" description="Helical" evidence="6">
    <location>
        <begin position="144"/>
        <end position="165"/>
    </location>
</feature>
<gene>
    <name evidence="8" type="ORF">BSL82_11940</name>
</gene>
<dbReference type="OrthoDB" id="9812221at2"/>
<feature type="transmembrane region" description="Helical" evidence="6">
    <location>
        <begin position="440"/>
        <end position="459"/>
    </location>
</feature>
<dbReference type="InterPro" id="IPR020846">
    <property type="entry name" value="MFS_dom"/>
</dbReference>
<evidence type="ECO:0000256" key="2">
    <source>
        <dbReference type="ARBA" id="ARBA00022448"/>
    </source>
</evidence>
<dbReference type="GO" id="GO:0016020">
    <property type="term" value="C:membrane"/>
    <property type="evidence" value="ECO:0007669"/>
    <property type="project" value="UniProtKB-SubCell"/>
</dbReference>
<feature type="transmembrane region" description="Helical" evidence="6">
    <location>
        <begin position="366"/>
        <end position="390"/>
    </location>
</feature>
<dbReference type="KEGG" id="sphj:BSL82_11940"/>
<dbReference type="PROSITE" id="PS50850">
    <property type="entry name" value="MFS"/>
    <property type="match status" value="1"/>
</dbReference>
<dbReference type="SUPFAM" id="SSF103473">
    <property type="entry name" value="MFS general substrate transporter"/>
    <property type="match status" value="1"/>
</dbReference>
<evidence type="ECO:0000259" key="7">
    <source>
        <dbReference type="PROSITE" id="PS50850"/>
    </source>
</evidence>
<feature type="transmembrane region" description="Helical" evidence="6">
    <location>
        <begin position="171"/>
        <end position="193"/>
    </location>
</feature>
<feature type="transmembrane region" description="Helical" evidence="6">
    <location>
        <begin position="342"/>
        <end position="360"/>
    </location>
</feature>
<feature type="transmembrane region" description="Helical" evidence="6">
    <location>
        <begin position="309"/>
        <end position="330"/>
    </location>
</feature>
<accession>A0A1L3ZWC9</accession>
<proteinExistence type="predicted"/>
<evidence type="ECO:0000256" key="3">
    <source>
        <dbReference type="ARBA" id="ARBA00022692"/>
    </source>
</evidence>
<organism evidence="8 9">
    <name type="scientific">Tardibacter chloracetimidivorans</name>
    <dbReference type="NCBI Taxonomy" id="1921510"/>
    <lineage>
        <taxon>Bacteria</taxon>
        <taxon>Pseudomonadati</taxon>
        <taxon>Pseudomonadota</taxon>
        <taxon>Alphaproteobacteria</taxon>
        <taxon>Sphingomonadales</taxon>
        <taxon>Sphingomonadaceae</taxon>
        <taxon>Tardibacter</taxon>
    </lineage>
</organism>
<evidence type="ECO:0000313" key="9">
    <source>
        <dbReference type="Proteomes" id="UP000182063"/>
    </source>
</evidence>
<feature type="transmembrane region" description="Helical" evidence="6">
    <location>
        <begin position="86"/>
        <end position="105"/>
    </location>
</feature>
<reference evidence="9" key="1">
    <citation type="submission" date="2016-11" db="EMBL/GenBank/DDBJ databases">
        <title>Complete Genome Sequence of alachlor-degrading Sphingomonas sp. strain JJ-A5.</title>
        <authorList>
            <person name="Lee H."/>
            <person name="Ka J.-O."/>
        </authorList>
    </citation>
    <scope>NUCLEOTIDE SEQUENCE [LARGE SCALE GENOMIC DNA]</scope>
    <source>
        <strain evidence="9">JJ-A5</strain>
    </source>
</reference>
<feature type="transmembrane region" description="Helical" evidence="6">
    <location>
        <begin position="111"/>
        <end position="132"/>
    </location>
</feature>
<keyword evidence="4 6" id="KW-1133">Transmembrane helix</keyword>
<dbReference type="Proteomes" id="UP000182063">
    <property type="component" value="Chromosome"/>
</dbReference>
<protein>
    <recommendedName>
        <fullName evidence="7">Major facilitator superfamily (MFS) profile domain-containing protein</fullName>
    </recommendedName>
</protein>
<evidence type="ECO:0000256" key="4">
    <source>
        <dbReference type="ARBA" id="ARBA00022989"/>
    </source>
</evidence>
<feature type="transmembrane region" description="Helical" evidence="6">
    <location>
        <begin position="205"/>
        <end position="225"/>
    </location>
</feature>
<feature type="transmembrane region" description="Helical" evidence="6">
    <location>
        <begin position="411"/>
        <end position="434"/>
    </location>
</feature>
<feature type="transmembrane region" description="Helical" evidence="6">
    <location>
        <begin position="21"/>
        <end position="44"/>
    </location>
</feature>
<keyword evidence="2" id="KW-0813">Transport</keyword>
<evidence type="ECO:0000256" key="6">
    <source>
        <dbReference type="SAM" id="Phobius"/>
    </source>
</evidence>
<evidence type="ECO:0000256" key="1">
    <source>
        <dbReference type="ARBA" id="ARBA00004141"/>
    </source>
</evidence>
<comment type="subcellular location">
    <subcellularLocation>
        <location evidence="1">Membrane</location>
        <topology evidence="1">Multi-pass membrane protein</topology>
    </subcellularLocation>
</comment>
<dbReference type="PANTHER" id="PTHR42718:SF9">
    <property type="entry name" value="MAJOR FACILITATOR SUPERFAMILY MULTIDRUG TRANSPORTER MFSC"/>
    <property type="match status" value="1"/>
</dbReference>
<dbReference type="STRING" id="1921510.BSL82_11940"/>
<keyword evidence="9" id="KW-1185">Reference proteome</keyword>
<feature type="transmembrane region" description="Helical" evidence="6">
    <location>
        <begin position="272"/>
        <end position="297"/>
    </location>
</feature>
<evidence type="ECO:0000313" key="8">
    <source>
        <dbReference type="EMBL" id="API59933.1"/>
    </source>
</evidence>
<dbReference type="AlphaFoldDB" id="A0A1L3ZWC9"/>
<dbReference type="InterPro" id="IPR036259">
    <property type="entry name" value="MFS_trans_sf"/>
</dbReference>
<name>A0A1L3ZWC9_9SPHN</name>
<dbReference type="RefSeq" id="WP_072597722.1">
    <property type="nucleotide sequence ID" value="NZ_CP018221.1"/>
</dbReference>
<keyword evidence="5 6" id="KW-0472">Membrane</keyword>
<dbReference type="GO" id="GO:0022857">
    <property type="term" value="F:transmembrane transporter activity"/>
    <property type="evidence" value="ECO:0007669"/>
    <property type="project" value="InterPro"/>
</dbReference>
<feature type="transmembrane region" description="Helical" evidence="6">
    <location>
        <begin position="231"/>
        <end position="251"/>
    </location>
</feature>
<dbReference type="Gene3D" id="1.20.1250.20">
    <property type="entry name" value="MFS general substrate transporter like domains"/>
    <property type="match status" value="2"/>
</dbReference>
<dbReference type="EMBL" id="CP018221">
    <property type="protein sequence ID" value="API59933.1"/>
    <property type="molecule type" value="Genomic_DNA"/>
</dbReference>
<dbReference type="InterPro" id="IPR011701">
    <property type="entry name" value="MFS"/>
</dbReference>
<dbReference type="PANTHER" id="PTHR42718">
    <property type="entry name" value="MAJOR FACILITATOR SUPERFAMILY MULTIDRUG TRANSPORTER MFSC"/>
    <property type="match status" value="1"/>
</dbReference>
<dbReference type="Pfam" id="PF07690">
    <property type="entry name" value="MFS_1"/>
    <property type="match status" value="1"/>
</dbReference>
<evidence type="ECO:0000256" key="5">
    <source>
        <dbReference type="ARBA" id="ARBA00023136"/>
    </source>
</evidence>
<feature type="domain" description="Major facilitator superfamily (MFS) profile" evidence="7">
    <location>
        <begin position="1"/>
        <end position="463"/>
    </location>
</feature>
<sequence>MIASPPSPGGLPSTAKGSVAMVIIALIVAELASAFETLMLYAAMGKLVILFDPLRAGWLVTIYLLVQTASAALGGRLGDLFGRRRLLIISLFISGCGSLLSFFAVNYPMLLVGRAFQGCAGAVLPLCFGLAYQHLPARWASMGVGIVAATASLGAGLALLTGGYIVDNFDWHHIFSLGAVLAAAGVVAAKFGLPASLSRPAAKVDVVGGILFVPAICLILLALTLGGRTGWTSYTTIGMAVGGILLCMWWIRYELRHPEPLLDVRMLAVRSVSASNAVMFFLALGAVQLPLILPLFLSQPHGGSPGLSATAIGLVMMPSMLMAVAVSPLAGSLLSVMTERRLAVCAVAIVLAGWVLIGLSSGQLGVVVGGVILVGVGMAAAMAIFPNIVLAHTPAARHSEAGGMLTVVRGLGQSVGSQLIALLIATRGVATMGLTGVDLVLAYAAGTVAVALLLAATLLTNRRLPTATIGSGA</sequence>
<keyword evidence="3 6" id="KW-0812">Transmembrane</keyword>